<evidence type="ECO:0000256" key="2">
    <source>
        <dbReference type="SAM" id="MobiDB-lite"/>
    </source>
</evidence>
<feature type="region of interest" description="Disordered" evidence="2">
    <location>
        <begin position="544"/>
        <end position="572"/>
    </location>
</feature>
<evidence type="ECO:0000313" key="3">
    <source>
        <dbReference type="EMBL" id="CAH0371895.1"/>
    </source>
</evidence>
<name>A0A8J2WKN1_9STRA</name>
<feature type="compositionally biased region" description="Polar residues" evidence="2">
    <location>
        <begin position="563"/>
        <end position="572"/>
    </location>
</feature>
<gene>
    <name evidence="3" type="ORF">PECAL_3P18590</name>
</gene>
<accession>A0A8J2WKN1</accession>
<feature type="compositionally biased region" description="Basic residues" evidence="2">
    <location>
        <begin position="434"/>
        <end position="447"/>
    </location>
</feature>
<feature type="region of interest" description="Disordered" evidence="2">
    <location>
        <begin position="474"/>
        <end position="500"/>
    </location>
</feature>
<keyword evidence="4" id="KW-1185">Reference proteome</keyword>
<dbReference type="OrthoDB" id="10251741at2759"/>
<feature type="coiled-coil region" evidence="1">
    <location>
        <begin position="36"/>
        <end position="128"/>
    </location>
</feature>
<dbReference type="Proteomes" id="UP000789595">
    <property type="component" value="Unassembled WGS sequence"/>
</dbReference>
<feature type="region of interest" description="Disordered" evidence="2">
    <location>
        <begin position="1"/>
        <end position="23"/>
    </location>
</feature>
<sequence>MTTPEKSPTRDHPEEFPSSKNEKATIELENQYEHKLALELERFDHLSEEIESIQQRCESLLQAQTIEHEAAIRDAEGRTKRVEKELRQQIERLYEDAKHNEHMFREVLDQQEHEYETELQQLMAAAQAELAIERECTAEARGLIQARNTKISRLDKRLDALKTASHARNVLLTAEKVRNAKLEATLRHFKRHMEERESTLEDKELSILNLRRKNVTLDNFRLVLDHRVQRLVQERGPITRHVEGLEAHITAMYDELEADYYERKRRKQQLNSKDSKVISLGQETATLRGLLRERDAYIASFKRMLSTLVEVTTPKDLEDAVKNAYCKYIRDEGSQHRSSGNSFEEHQECRQVYPYGLDNALVEAHSQRIRAQKATEISEHRLWVERGNAQRLQRARLGENSLLIAECSSLRGESLSLARDISHLRQVMKDHDEKKRRKAPQSHKMAQHHVSPTHGESHFALGPSLALQAADLPLESSGSQGFPRRKFDREPKPPTWRPTQKRLYRGSTRALNLLSDRDARIVQMESAHDANTRVIETQKMEIKQLRKQLQKEHGPGESRDGQRSTSKIIKMV</sequence>
<feature type="compositionally biased region" description="Basic and acidic residues" evidence="2">
    <location>
        <begin position="544"/>
        <end position="562"/>
    </location>
</feature>
<reference evidence="3" key="1">
    <citation type="submission" date="2021-11" db="EMBL/GenBank/DDBJ databases">
        <authorList>
            <consortium name="Genoscope - CEA"/>
            <person name="William W."/>
        </authorList>
    </citation>
    <scope>NUCLEOTIDE SEQUENCE</scope>
</reference>
<dbReference type="InterPro" id="IPR052993">
    <property type="entry name" value="CFA-57"/>
</dbReference>
<organism evidence="3 4">
    <name type="scientific">Pelagomonas calceolata</name>
    <dbReference type="NCBI Taxonomy" id="35677"/>
    <lineage>
        <taxon>Eukaryota</taxon>
        <taxon>Sar</taxon>
        <taxon>Stramenopiles</taxon>
        <taxon>Ochrophyta</taxon>
        <taxon>Pelagophyceae</taxon>
        <taxon>Pelagomonadales</taxon>
        <taxon>Pelagomonadaceae</taxon>
        <taxon>Pelagomonas</taxon>
    </lineage>
</organism>
<proteinExistence type="predicted"/>
<feature type="compositionally biased region" description="Basic and acidic residues" evidence="2">
    <location>
        <begin position="7"/>
        <end position="23"/>
    </location>
</feature>
<keyword evidence="1" id="KW-0175">Coiled coil</keyword>
<dbReference type="AlphaFoldDB" id="A0A8J2WKN1"/>
<dbReference type="PANTHER" id="PTHR32215">
    <property type="entry name" value="CILIA- AND FLAGELLA-ASSOCIATED PROTEIN 57"/>
    <property type="match status" value="1"/>
</dbReference>
<comment type="caution">
    <text evidence="3">The sequence shown here is derived from an EMBL/GenBank/DDBJ whole genome shotgun (WGS) entry which is preliminary data.</text>
</comment>
<evidence type="ECO:0000313" key="4">
    <source>
        <dbReference type="Proteomes" id="UP000789595"/>
    </source>
</evidence>
<feature type="region of interest" description="Disordered" evidence="2">
    <location>
        <begin position="426"/>
        <end position="459"/>
    </location>
</feature>
<dbReference type="EMBL" id="CAKKNE010000003">
    <property type="protein sequence ID" value="CAH0371895.1"/>
    <property type="molecule type" value="Genomic_DNA"/>
</dbReference>
<dbReference type="PANTHER" id="PTHR32215:SF0">
    <property type="entry name" value="CILIA- AND FLAGELLA-ASSOCIATED PROTEIN 57"/>
    <property type="match status" value="1"/>
</dbReference>
<protein>
    <submittedName>
        <fullName evidence="3">Uncharacterized protein</fullName>
    </submittedName>
</protein>
<evidence type="ECO:0000256" key="1">
    <source>
        <dbReference type="SAM" id="Coils"/>
    </source>
</evidence>